<dbReference type="OrthoDB" id="295029at2759"/>
<accession>A0A7I4Y627</accession>
<keyword evidence="4" id="KW-1185">Reference proteome</keyword>
<comment type="similarity">
    <text evidence="1">Belongs to the SAPS family.</text>
</comment>
<dbReference type="GO" id="GO:0005829">
    <property type="term" value="C:cytosol"/>
    <property type="evidence" value="ECO:0007669"/>
    <property type="project" value="TreeGrafter"/>
</dbReference>
<dbReference type="GO" id="GO:0019888">
    <property type="term" value="F:protein phosphatase regulator activity"/>
    <property type="evidence" value="ECO:0007669"/>
    <property type="project" value="TreeGrafter"/>
</dbReference>
<evidence type="ECO:0000313" key="5">
    <source>
        <dbReference type="WBParaSite" id="HCON_00056970-00001"/>
    </source>
</evidence>
<dbReference type="AlphaFoldDB" id="A0A7I4Y627"/>
<sequence length="769" mass="87421">MFWEEEKKLGETKEETIDSYINANNLTGILELPYTLQELWGGNKKLIEYFCRDDVLTCLANIALRPNIDVSQPIKSHYKLPNACAEILTVRNNNEITNAFLECEDALKAVREFFDVKPPPNHLLCGFYMRIVQHLFHRSVDKALEILSSCDFISQCAAHLRMGAIAELLQNIVWIPQVAEDFLKIKKWYVDSGLCKKLVEQLAPDLPVCVHENVMELFTNLVRNTRDQMYALDIKSDVLNDELQSESLVQELLDKMLARDENGVISSSVTRNICETLITLLNTNHILFRPSHTLYKEFNAEIPWVGGNPSAGMDGVASEIAKEGAERLWCPDSERTVEKIATARVSEMIQLIIEDLEFNSDGEGEVWSYILRLIIELCDTNHLETHVTLVEHFEKSDMQKLFSLVWSHPRCSIFHGFLQRIVSFILFSSTQNESPAIAYLFKGLSLPEIIRSGIDPRCVLKKIDLFSLRSHHIHLALAVEQAMKTSSNARAVQKFIEEFPFWQEIVAKVDEWLSWNLPDPEVANVRPMNQHDTIDEALDEFERQIVGPQQHVLYEFKTQTVSVPMTDVFDTALGELQVSSETKGFVVHNLRVCKVDMNMEENDVDESDFEAMCGMKKSSLLDDWPVQDKARQATSDDDWAGMRRSNESTTDDWPGMNSGTKMEQSTEFPVQWDQAPSPSSSEGWSCFPQDNSTPRKVVNDEEWADFSTLKTEPGVSSDSFSDWPGVEKEQSSDWPLPKEPDAVDPVMAGFATVVLNSSLDERVVNESEC</sequence>
<feature type="compositionally biased region" description="Polar residues" evidence="3">
    <location>
        <begin position="657"/>
        <end position="694"/>
    </location>
</feature>
<dbReference type="InterPro" id="IPR007587">
    <property type="entry name" value="SAPS"/>
</dbReference>
<feature type="compositionally biased region" description="Polar residues" evidence="3">
    <location>
        <begin position="708"/>
        <end position="720"/>
    </location>
</feature>
<dbReference type="GO" id="GO:0005634">
    <property type="term" value="C:nucleus"/>
    <property type="evidence" value="ECO:0007669"/>
    <property type="project" value="TreeGrafter"/>
</dbReference>
<dbReference type="PANTHER" id="PTHR12634:SF8">
    <property type="entry name" value="FIERY MOUNTAIN, ISOFORM D"/>
    <property type="match status" value="1"/>
</dbReference>
<dbReference type="PANTHER" id="PTHR12634">
    <property type="entry name" value="SIT4 YEAST -ASSOCIATING PROTEIN-RELATED"/>
    <property type="match status" value="1"/>
</dbReference>
<evidence type="ECO:0000256" key="1">
    <source>
        <dbReference type="ARBA" id="ARBA00006180"/>
    </source>
</evidence>
<feature type="region of interest" description="Disordered" evidence="3">
    <location>
        <begin position="627"/>
        <end position="741"/>
    </location>
</feature>
<reference evidence="5" key="1">
    <citation type="submission" date="2020-12" db="UniProtKB">
        <authorList>
            <consortium name="WormBaseParasite"/>
        </authorList>
    </citation>
    <scope>IDENTIFICATION</scope>
    <source>
        <strain evidence="5">MHco3</strain>
    </source>
</reference>
<keyword evidence="2" id="KW-0131">Cell cycle</keyword>
<proteinExistence type="inferred from homology"/>
<dbReference type="Proteomes" id="UP000025227">
    <property type="component" value="Unplaced"/>
</dbReference>
<organism evidence="4 5">
    <name type="scientific">Haemonchus contortus</name>
    <name type="common">Barber pole worm</name>
    <dbReference type="NCBI Taxonomy" id="6289"/>
    <lineage>
        <taxon>Eukaryota</taxon>
        <taxon>Metazoa</taxon>
        <taxon>Ecdysozoa</taxon>
        <taxon>Nematoda</taxon>
        <taxon>Chromadorea</taxon>
        <taxon>Rhabditida</taxon>
        <taxon>Rhabditina</taxon>
        <taxon>Rhabditomorpha</taxon>
        <taxon>Strongyloidea</taxon>
        <taxon>Trichostrongylidae</taxon>
        <taxon>Haemonchus</taxon>
    </lineage>
</organism>
<evidence type="ECO:0000256" key="3">
    <source>
        <dbReference type="SAM" id="MobiDB-lite"/>
    </source>
</evidence>
<dbReference type="Pfam" id="PF04499">
    <property type="entry name" value="SAPS"/>
    <property type="match status" value="1"/>
</dbReference>
<dbReference type="OMA" id="CCNERIR"/>
<dbReference type="WBParaSite" id="HCON_00056970-00001">
    <property type="protein sequence ID" value="HCON_00056970-00001"/>
    <property type="gene ID" value="HCON_00056970"/>
</dbReference>
<name>A0A7I4Y627_HAECO</name>
<feature type="compositionally biased region" description="Basic and acidic residues" evidence="3">
    <location>
        <begin position="725"/>
        <end position="741"/>
    </location>
</feature>
<evidence type="ECO:0000313" key="4">
    <source>
        <dbReference type="Proteomes" id="UP000025227"/>
    </source>
</evidence>
<dbReference type="GO" id="GO:0019903">
    <property type="term" value="F:protein phosphatase binding"/>
    <property type="evidence" value="ECO:0007669"/>
    <property type="project" value="InterPro"/>
</dbReference>
<evidence type="ECO:0000256" key="2">
    <source>
        <dbReference type="ARBA" id="ARBA00023306"/>
    </source>
</evidence>
<protein>
    <submittedName>
        <fullName evidence="5">Serine/threonine-protein phosphatase 6 regulatory subunit 3</fullName>
    </submittedName>
</protein>